<dbReference type="OrthoDB" id="9775281at2"/>
<dbReference type="PANTHER" id="PTHR43867">
    <property type="entry name" value="CELLULOSE SYNTHASE CATALYTIC SUBUNIT A [UDP-FORMING]"/>
    <property type="match status" value="1"/>
</dbReference>
<feature type="transmembrane region" description="Helical" evidence="13">
    <location>
        <begin position="579"/>
        <end position="598"/>
    </location>
</feature>
<evidence type="ECO:0000259" key="14">
    <source>
        <dbReference type="Pfam" id="PF13632"/>
    </source>
</evidence>
<evidence type="ECO:0000256" key="13">
    <source>
        <dbReference type="SAM" id="Phobius"/>
    </source>
</evidence>
<dbReference type="Proteomes" id="UP000193200">
    <property type="component" value="Unassembled WGS sequence"/>
</dbReference>
<proteinExistence type="inferred from homology"/>
<gene>
    <name evidence="15" type="primary">opgH</name>
    <name evidence="15" type="ORF">OCH7691_02794</name>
</gene>
<dbReference type="NCBIfam" id="NF003958">
    <property type="entry name" value="PRK05454.2-1"/>
    <property type="match status" value="1"/>
</dbReference>
<accession>A0A1Y5TFV1</accession>
<comment type="pathway">
    <text evidence="2">Glycan metabolism; osmoregulated periplasmic glucan (OPG) biosynthesis.</text>
</comment>
<protein>
    <recommendedName>
        <fullName evidence="4">Glucans biosynthesis glucosyltransferase H</fullName>
    </recommendedName>
</protein>
<dbReference type="EMBL" id="FWFR01000002">
    <property type="protein sequence ID" value="SLN62788.1"/>
    <property type="molecule type" value="Genomic_DNA"/>
</dbReference>
<evidence type="ECO:0000256" key="12">
    <source>
        <dbReference type="SAM" id="MobiDB-lite"/>
    </source>
</evidence>
<feature type="region of interest" description="Disordered" evidence="12">
    <location>
        <begin position="1"/>
        <end position="57"/>
    </location>
</feature>
<keyword evidence="10 13" id="KW-1133">Transmembrane helix</keyword>
<keyword evidence="6" id="KW-0997">Cell inner membrane</keyword>
<dbReference type="GO" id="GO:0005886">
    <property type="term" value="C:plasma membrane"/>
    <property type="evidence" value="ECO:0007669"/>
    <property type="project" value="UniProtKB-SubCell"/>
</dbReference>
<feature type="transmembrane region" description="Helical" evidence="13">
    <location>
        <begin position="119"/>
        <end position="141"/>
    </location>
</feature>
<dbReference type="SUPFAM" id="SSF53448">
    <property type="entry name" value="Nucleotide-diphospho-sugar transferases"/>
    <property type="match status" value="1"/>
</dbReference>
<dbReference type="NCBIfam" id="NF003962">
    <property type="entry name" value="PRK05454.2-5"/>
    <property type="match status" value="1"/>
</dbReference>
<dbReference type="FunCoup" id="A0A1Y5TFV1">
    <property type="interactions" value="26"/>
</dbReference>
<dbReference type="InterPro" id="IPR029044">
    <property type="entry name" value="Nucleotide-diphossugar_trans"/>
</dbReference>
<keyword evidence="8 15" id="KW-0808">Transferase</keyword>
<evidence type="ECO:0000256" key="7">
    <source>
        <dbReference type="ARBA" id="ARBA00022676"/>
    </source>
</evidence>
<keyword evidence="16" id="KW-1185">Reference proteome</keyword>
<dbReference type="CDD" id="cd04191">
    <property type="entry name" value="Glucan_BSP_MdoH"/>
    <property type="match status" value="1"/>
</dbReference>
<evidence type="ECO:0000256" key="8">
    <source>
        <dbReference type="ARBA" id="ARBA00022679"/>
    </source>
</evidence>
<comment type="similarity">
    <text evidence="3">Belongs to the glycosyltransferase 2 family. OpgH subfamily.</text>
</comment>
<dbReference type="Pfam" id="PF13632">
    <property type="entry name" value="Glyco_trans_2_3"/>
    <property type="match status" value="1"/>
</dbReference>
<feature type="transmembrane region" description="Helical" evidence="13">
    <location>
        <begin position="86"/>
        <end position="107"/>
    </location>
</feature>
<feature type="transmembrane region" description="Helical" evidence="13">
    <location>
        <begin position="477"/>
        <end position="499"/>
    </location>
</feature>
<organism evidence="15 16">
    <name type="scientific">Oceanibacterium hippocampi</name>
    <dbReference type="NCBI Taxonomy" id="745714"/>
    <lineage>
        <taxon>Bacteria</taxon>
        <taxon>Pseudomonadati</taxon>
        <taxon>Pseudomonadota</taxon>
        <taxon>Alphaproteobacteria</taxon>
        <taxon>Sneathiellales</taxon>
        <taxon>Sneathiellaceae</taxon>
        <taxon>Oceanibacterium</taxon>
    </lineage>
</organism>
<keyword evidence="5" id="KW-1003">Cell membrane</keyword>
<comment type="subcellular location">
    <subcellularLocation>
        <location evidence="1">Cell inner membrane</location>
        <topology evidence="1">Multi-pass membrane protein</topology>
    </subcellularLocation>
</comment>
<evidence type="ECO:0000256" key="4">
    <source>
        <dbReference type="ARBA" id="ARBA00020585"/>
    </source>
</evidence>
<feature type="transmembrane region" description="Helical" evidence="13">
    <location>
        <begin position="519"/>
        <end position="542"/>
    </location>
</feature>
<dbReference type="Gene3D" id="3.90.550.10">
    <property type="entry name" value="Spore Coat Polysaccharide Biosynthesis Protein SpsA, Chain A"/>
    <property type="match status" value="1"/>
</dbReference>
<evidence type="ECO:0000256" key="1">
    <source>
        <dbReference type="ARBA" id="ARBA00004429"/>
    </source>
</evidence>
<feature type="transmembrane region" description="Helical" evidence="13">
    <location>
        <begin position="153"/>
        <end position="181"/>
    </location>
</feature>
<dbReference type="InterPro" id="IPR050321">
    <property type="entry name" value="Glycosyltr_2/OpgH_subfam"/>
</dbReference>
<keyword evidence="7 15" id="KW-0328">Glycosyltransferase</keyword>
<evidence type="ECO:0000256" key="3">
    <source>
        <dbReference type="ARBA" id="ARBA00009337"/>
    </source>
</evidence>
<feature type="compositionally biased region" description="Low complexity" evidence="12">
    <location>
        <begin position="21"/>
        <end position="31"/>
    </location>
</feature>
<evidence type="ECO:0000256" key="10">
    <source>
        <dbReference type="ARBA" id="ARBA00022989"/>
    </source>
</evidence>
<dbReference type="InParanoid" id="A0A1Y5TFV1"/>
<dbReference type="GO" id="GO:0016758">
    <property type="term" value="F:hexosyltransferase activity"/>
    <property type="evidence" value="ECO:0007669"/>
    <property type="project" value="TreeGrafter"/>
</dbReference>
<dbReference type="InterPro" id="IPR001173">
    <property type="entry name" value="Glyco_trans_2-like"/>
</dbReference>
<feature type="transmembrane region" description="Helical" evidence="13">
    <location>
        <begin position="647"/>
        <end position="665"/>
    </location>
</feature>
<keyword evidence="9 13" id="KW-0812">Transmembrane</keyword>
<evidence type="ECO:0000256" key="2">
    <source>
        <dbReference type="ARBA" id="ARBA00005001"/>
    </source>
</evidence>
<evidence type="ECO:0000256" key="9">
    <source>
        <dbReference type="ARBA" id="ARBA00022692"/>
    </source>
</evidence>
<name>A0A1Y5TFV1_9PROT</name>
<reference evidence="15 16" key="1">
    <citation type="submission" date="2017-03" db="EMBL/GenBank/DDBJ databases">
        <authorList>
            <person name="Afonso C.L."/>
            <person name="Miller P.J."/>
            <person name="Scott M.A."/>
            <person name="Spackman E."/>
            <person name="Goraichik I."/>
            <person name="Dimitrov K.M."/>
            <person name="Suarez D.L."/>
            <person name="Swayne D.E."/>
        </authorList>
    </citation>
    <scope>NUCLEOTIDE SEQUENCE [LARGE SCALE GENOMIC DNA]</scope>
    <source>
        <strain evidence="15 16">CECT 7691</strain>
    </source>
</reference>
<evidence type="ECO:0000256" key="6">
    <source>
        <dbReference type="ARBA" id="ARBA00022519"/>
    </source>
</evidence>
<dbReference type="PANTHER" id="PTHR43867:SF5">
    <property type="entry name" value="GLUCANS BIOSYNTHESIS GLUCOSYLTRANSFERASE H"/>
    <property type="match status" value="1"/>
</dbReference>
<feature type="transmembrane region" description="Helical" evidence="13">
    <location>
        <begin position="618"/>
        <end position="641"/>
    </location>
</feature>
<evidence type="ECO:0000256" key="11">
    <source>
        <dbReference type="ARBA" id="ARBA00023136"/>
    </source>
</evidence>
<evidence type="ECO:0000256" key="5">
    <source>
        <dbReference type="ARBA" id="ARBA00022475"/>
    </source>
</evidence>
<feature type="compositionally biased region" description="Basic and acidic residues" evidence="12">
    <location>
        <begin position="32"/>
        <end position="47"/>
    </location>
</feature>
<evidence type="ECO:0000313" key="16">
    <source>
        <dbReference type="Proteomes" id="UP000193200"/>
    </source>
</evidence>
<keyword evidence="11 13" id="KW-0472">Membrane</keyword>
<dbReference type="AlphaFoldDB" id="A0A1Y5TFV1"/>
<sequence>MTPLQANLRHHNIASRDQDTGADSADTAFDSSAEHGTADDGRARRADPSFTPAPRPAAMPVQSLARIGLSDAGPLFLLGLRRIRDLAVSLWIVLAGLATVAGGRGLATRRRLFEHELRLRRWLFLLLVVATTATGVAWFWTVLRIDGTTPLEIALISVFGIVFAWIATSFWLTAFGIFAHWRAVPLHFLRHAPRRTGRVEFHGAARTVIAMPIYNEDVDRVFARLEAIATSLRTAGGAGDFEFFVLSDSTDPAIRQAEQAAARRLRHALAGSFPLHYRRRSENKGRKSGNIAEFCENWGRRYEHMVVLDADSLMTGETLLRLVDLMDANPKVGLIQVPPQIIGRDSLFARVQQFASSVYGPIFATGLAYLQGSDGNYWGHNAIIRVKAFMDQCGLPLLSGKAPLGGEIMSHDFVEAALLRRAGWEVWMAPDLGGSFEETPTTSIDYLARERRWCQGNMQHLKIIAARGLTLPSRMHFAIGIMSYLSSPLWLLLLGLSAVEAYQIAQIPEVSYVGGRPVLTWPISHAAAVTGLLSAMIVLLLGPKLFAFALMLRNRRLTAAHGGAVALARSIFWETVFSALFAPVAMLAHSWFVINILFGRSAGWASQERDDHLLPFRFVARVFAPHTIIGLVAALAVALFIPGSFWWLSPILVGLILAIPVSWLSSSPDAGRWARSQGLFLNPTETTEMAIVPQMASDRARTPAAPPAPTANRQAA</sequence>
<feature type="domain" description="Glycosyltransferase 2-like" evidence="14">
    <location>
        <begin position="306"/>
        <end position="496"/>
    </location>
</feature>
<evidence type="ECO:0000313" key="15">
    <source>
        <dbReference type="EMBL" id="SLN62788.1"/>
    </source>
</evidence>